<keyword evidence="3" id="KW-1185">Reference proteome</keyword>
<comment type="caution">
    <text evidence="2">The sequence shown here is derived from an EMBL/GenBank/DDBJ whole genome shotgun (WGS) entry which is preliminary data.</text>
</comment>
<sequence>MADLNILGRIPKRKYSSDRTKSTSISPMKRETYGGVEKHSKGSDPIASSDHNTYTHCESPPKSLLEMKKLKKSKYSPPKDAPMKMENNSWDTKKPSIPVSSNNDTEKTISKMFLSQDYYGGGNIAEKVKLSRRKAAMKKEEVKPQEVAIKKPIQKKKRKAKTTKQKALSSPSKNSENAAVAKGDEKKKPLRISLKMNLATRIRLLNNAKAAREKAAKASRKAKRPPTVVQIKRKKKKRVRVSESESNDSSSSSDSDSDSSSEDSGSDSDSESGSSDSDSSSSDKSDSSSDSSDSESESDDEVPTKKRKLPVKKATKEAMPVKKLKVRGKPKERPIAPPPTETKYIEFDEEEDEKECYSGKCSNPPGGEKPLTAAEIRAILGEDFDQGDTGSSWVRRSTRQPSRSAVNAPNVRAVVGKLEMNDPDMVVLKCKKYLPSSDTAPVIVDALLDALEKNTNCQALYVQNFNTGMKDEQVLHLLRILQQPSCKIWCLNIGETYNVKRRTWAAFTNGLKQTKITHMYASEHTISGAMKEKIREIIRDNRKKHNMHIDPNNLEVIVQCTHCWWNPINARVLQPYVRQRGYEHILQDKVAQGSKDIATTDASNI</sequence>
<feature type="compositionally biased region" description="Acidic residues" evidence="1">
    <location>
        <begin position="255"/>
        <end position="270"/>
    </location>
</feature>
<feature type="region of interest" description="Disordered" evidence="1">
    <location>
        <begin position="1"/>
        <end position="104"/>
    </location>
</feature>
<dbReference type="EMBL" id="BLLK01000045">
    <property type="protein sequence ID" value="GFH51127.1"/>
    <property type="molecule type" value="Genomic_DNA"/>
</dbReference>
<gene>
    <name evidence="2" type="ORF">CTEN210_07604</name>
</gene>
<dbReference type="AlphaFoldDB" id="A0AAD3CS72"/>
<feature type="region of interest" description="Disordered" evidence="1">
    <location>
        <begin position="208"/>
        <end position="340"/>
    </location>
</feature>
<organism evidence="2 3">
    <name type="scientific">Chaetoceros tenuissimus</name>
    <dbReference type="NCBI Taxonomy" id="426638"/>
    <lineage>
        <taxon>Eukaryota</taxon>
        <taxon>Sar</taxon>
        <taxon>Stramenopiles</taxon>
        <taxon>Ochrophyta</taxon>
        <taxon>Bacillariophyta</taxon>
        <taxon>Coscinodiscophyceae</taxon>
        <taxon>Chaetocerotophycidae</taxon>
        <taxon>Chaetocerotales</taxon>
        <taxon>Chaetocerotaceae</taxon>
        <taxon>Chaetoceros</taxon>
    </lineage>
</organism>
<name>A0AAD3CS72_9STRA</name>
<feature type="compositionally biased region" description="Basic residues" evidence="1">
    <location>
        <begin position="152"/>
        <end position="164"/>
    </location>
</feature>
<feature type="region of interest" description="Disordered" evidence="1">
    <location>
        <begin position="387"/>
        <end position="406"/>
    </location>
</feature>
<dbReference type="Proteomes" id="UP001054902">
    <property type="component" value="Unassembled WGS sequence"/>
</dbReference>
<protein>
    <submittedName>
        <fullName evidence="2">Uncharacterized protein</fullName>
    </submittedName>
</protein>
<dbReference type="InterPro" id="IPR032675">
    <property type="entry name" value="LRR_dom_sf"/>
</dbReference>
<feature type="compositionally biased region" description="Polar residues" evidence="1">
    <location>
        <begin position="167"/>
        <end position="177"/>
    </location>
</feature>
<evidence type="ECO:0000256" key="1">
    <source>
        <dbReference type="SAM" id="MobiDB-lite"/>
    </source>
</evidence>
<feature type="compositionally biased region" description="Low complexity" evidence="1">
    <location>
        <begin position="271"/>
        <end position="280"/>
    </location>
</feature>
<evidence type="ECO:0000313" key="2">
    <source>
        <dbReference type="EMBL" id="GFH51127.1"/>
    </source>
</evidence>
<dbReference type="Gene3D" id="3.80.10.10">
    <property type="entry name" value="Ribonuclease Inhibitor"/>
    <property type="match status" value="1"/>
</dbReference>
<reference evidence="2 3" key="1">
    <citation type="journal article" date="2021" name="Sci. Rep.">
        <title>The genome of the diatom Chaetoceros tenuissimus carries an ancient integrated fragment of an extant virus.</title>
        <authorList>
            <person name="Hongo Y."/>
            <person name="Kimura K."/>
            <person name="Takaki Y."/>
            <person name="Yoshida Y."/>
            <person name="Baba S."/>
            <person name="Kobayashi G."/>
            <person name="Nagasaki K."/>
            <person name="Hano T."/>
            <person name="Tomaru Y."/>
        </authorList>
    </citation>
    <scope>NUCLEOTIDE SEQUENCE [LARGE SCALE GENOMIC DNA]</scope>
    <source>
        <strain evidence="2 3">NIES-3715</strain>
    </source>
</reference>
<feature type="compositionally biased region" description="Polar residues" evidence="1">
    <location>
        <begin position="388"/>
        <end position="406"/>
    </location>
</feature>
<proteinExistence type="predicted"/>
<feature type="compositionally biased region" description="Basic and acidic residues" evidence="1">
    <location>
        <begin position="28"/>
        <end position="42"/>
    </location>
</feature>
<evidence type="ECO:0000313" key="3">
    <source>
        <dbReference type="Proteomes" id="UP001054902"/>
    </source>
</evidence>
<feature type="compositionally biased region" description="Acidic residues" evidence="1">
    <location>
        <begin position="292"/>
        <end position="301"/>
    </location>
</feature>
<feature type="region of interest" description="Disordered" evidence="1">
    <location>
        <begin position="133"/>
        <end position="192"/>
    </location>
</feature>
<accession>A0AAD3CS72</accession>